<dbReference type="InterPro" id="IPR052713">
    <property type="entry name" value="FeoA"/>
</dbReference>
<dbReference type="Proteomes" id="UP000677305">
    <property type="component" value="Chromosome"/>
</dbReference>
<dbReference type="GO" id="GO:0046914">
    <property type="term" value="F:transition metal ion binding"/>
    <property type="evidence" value="ECO:0007669"/>
    <property type="project" value="InterPro"/>
</dbReference>
<organism evidence="3 4">
    <name type="scientific">Vallitalea guaymasensis</name>
    <dbReference type="NCBI Taxonomy" id="1185412"/>
    <lineage>
        <taxon>Bacteria</taxon>
        <taxon>Bacillati</taxon>
        <taxon>Bacillota</taxon>
        <taxon>Clostridia</taxon>
        <taxon>Lachnospirales</taxon>
        <taxon>Vallitaleaceae</taxon>
        <taxon>Vallitalea</taxon>
    </lineage>
</organism>
<dbReference type="KEGG" id="vgu:HYG85_04430"/>
<dbReference type="AlphaFoldDB" id="A0A8J8M8F0"/>
<feature type="domain" description="Ferrous iron transporter FeoA-like" evidence="2">
    <location>
        <begin position="12"/>
        <end position="84"/>
    </location>
</feature>
<dbReference type="InterPro" id="IPR038157">
    <property type="entry name" value="FeoA_core_dom"/>
</dbReference>
<dbReference type="EMBL" id="CP058561">
    <property type="protein sequence ID" value="QUH28199.1"/>
    <property type="molecule type" value="Genomic_DNA"/>
</dbReference>
<gene>
    <name evidence="3" type="ORF">HYG85_04430</name>
</gene>
<evidence type="ECO:0000259" key="2">
    <source>
        <dbReference type="SMART" id="SM00899"/>
    </source>
</evidence>
<evidence type="ECO:0000313" key="3">
    <source>
        <dbReference type="EMBL" id="QUH28199.1"/>
    </source>
</evidence>
<dbReference type="SMART" id="SM00899">
    <property type="entry name" value="FeoA"/>
    <property type="match status" value="1"/>
</dbReference>
<dbReference type="Gene3D" id="2.30.30.90">
    <property type="match status" value="1"/>
</dbReference>
<accession>A0A8J8M8F0</accession>
<dbReference type="SUPFAM" id="SSF50037">
    <property type="entry name" value="C-terminal domain of transcriptional repressors"/>
    <property type="match status" value="1"/>
</dbReference>
<dbReference type="PANTHER" id="PTHR42954">
    <property type="entry name" value="FE(2+) TRANSPORT PROTEIN A"/>
    <property type="match status" value="1"/>
</dbReference>
<name>A0A8J8M8F0_9FIRM</name>
<sequence length="92" mass="10379">MIEVICINSNIMSLDKLMIGKNCKLLRLQADGITRRRLLDLGLVKDTFIKALYKSPCGDPVAYEIRGSVIALRLEEASKIIVEYIPKKEESI</sequence>
<evidence type="ECO:0000256" key="1">
    <source>
        <dbReference type="ARBA" id="ARBA00023004"/>
    </source>
</evidence>
<proteinExistence type="predicted"/>
<reference evidence="3 4" key="1">
    <citation type="submission" date="2020-07" db="EMBL/GenBank/DDBJ databases">
        <title>Vallitalea guaymasensis genome.</title>
        <authorList>
            <person name="Postec A."/>
        </authorList>
    </citation>
    <scope>NUCLEOTIDE SEQUENCE [LARGE SCALE GENOMIC DNA]</scope>
    <source>
        <strain evidence="3 4">Ra1766G1</strain>
    </source>
</reference>
<keyword evidence="4" id="KW-1185">Reference proteome</keyword>
<dbReference type="InterPro" id="IPR008988">
    <property type="entry name" value="Transcriptional_repressor_C"/>
</dbReference>
<evidence type="ECO:0000313" key="4">
    <source>
        <dbReference type="Proteomes" id="UP000677305"/>
    </source>
</evidence>
<protein>
    <submittedName>
        <fullName evidence="3">Ferrous iron transport protein A</fullName>
    </submittedName>
</protein>
<dbReference type="PANTHER" id="PTHR42954:SF2">
    <property type="entry name" value="FE(2+) TRANSPORT PROTEIN A"/>
    <property type="match status" value="1"/>
</dbReference>
<dbReference type="Pfam" id="PF04023">
    <property type="entry name" value="FeoA"/>
    <property type="match status" value="1"/>
</dbReference>
<dbReference type="InterPro" id="IPR007167">
    <property type="entry name" value="Fe-transptr_FeoA-like"/>
</dbReference>
<keyword evidence="1" id="KW-0408">Iron</keyword>